<reference evidence="2 3" key="1">
    <citation type="submission" date="2024-11" db="EMBL/GenBank/DDBJ databases">
        <authorList>
            <person name="Heng Y.C."/>
            <person name="Lim A.C.H."/>
            <person name="Lee J.K.Y."/>
            <person name="Kittelmann S."/>
        </authorList>
    </citation>
    <scope>NUCLEOTIDE SEQUENCE [LARGE SCALE GENOMIC DNA]</scope>
    <source>
        <strain evidence="2 3">WILCCON 0185</strain>
    </source>
</reference>
<organism evidence="2 3">
    <name type="scientific">Candidatus Clostridium stratigraminis</name>
    <dbReference type="NCBI Taxonomy" id="3381661"/>
    <lineage>
        <taxon>Bacteria</taxon>
        <taxon>Bacillati</taxon>
        <taxon>Bacillota</taxon>
        <taxon>Clostridia</taxon>
        <taxon>Eubacteriales</taxon>
        <taxon>Clostridiaceae</taxon>
        <taxon>Clostridium</taxon>
    </lineage>
</organism>
<dbReference type="SUPFAM" id="SSF55729">
    <property type="entry name" value="Acyl-CoA N-acyltransferases (Nat)"/>
    <property type="match status" value="1"/>
</dbReference>
<dbReference type="EMBL" id="JBJHZZ010000001">
    <property type="protein sequence ID" value="MFL0246174.1"/>
    <property type="molecule type" value="Genomic_DNA"/>
</dbReference>
<feature type="domain" description="N-acetyltransferase" evidence="1">
    <location>
        <begin position="2"/>
        <end position="182"/>
    </location>
</feature>
<gene>
    <name evidence="2" type="ORF">ACJDUG_04165</name>
</gene>
<dbReference type="PANTHER" id="PTHR39173">
    <property type="entry name" value="ACETYLTRANSFERASE"/>
    <property type="match status" value="1"/>
</dbReference>
<dbReference type="CDD" id="cd04301">
    <property type="entry name" value="NAT_SF"/>
    <property type="match status" value="1"/>
</dbReference>
<name>A0ABW8T0U4_9CLOT</name>
<keyword evidence="3" id="KW-1185">Reference proteome</keyword>
<dbReference type="PROSITE" id="PS51186">
    <property type="entry name" value="GNAT"/>
    <property type="match status" value="1"/>
</dbReference>
<dbReference type="Proteomes" id="UP001623591">
    <property type="component" value="Unassembled WGS sequence"/>
</dbReference>
<dbReference type="Pfam" id="PF13302">
    <property type="entry name" value="Acetyltransf_3"/>
    <property type="match status" value="1"/>
</dbReference>
<protein>
    <submittedName>
        <fullName evidence="2">GNAT family N-acetyltransferase</fullName>
    </submittedName>
</protein>
<proteinExistence type="predicted"/>
<sequence length="188" mass="21950">MTDVRLIIPSKEYEKEAYEYIQEFLEYNSEINGTGGLDRYHNYDEWLLKIEKDMDLPKIPEGRVPANTYFFVRTIDNKILGMINIRYKLNEFLFNEGGNIGYSIRPTERRKGYATLMLKLGLQKCKELNLNKVLITCDKINIASAKVIQNNNGILENEVYSETFSEIIQRYWINLLMVKTTETADGII</sequence>
<dbReference type="PANTHER" id="PTHR39173:SF1">
    <property type="entry name" value="ACETYLTRANSFERASE"/>
    <property type="match status" value="1"/>
</dbReference>
<dbReference type="RefSeq" id="WP_406768626.1">
    <property type="nucleotide sequence ID" value="NZ_JBJHZZ010000001.1"/>
</dbReference>
<evidence type="ECO:0000259" key="1">
    <source>
        <dbReference type="PROSITE" id="PS51186"/>
    </source>
</evidence>
<accession>A0ABW8T0U4</accession>
<evidence type="ECO:0000313" key="3">
    <source>
        <dbReference type="Proteomes" id="UP001623591"/>
    </source>
</evidence>
<dbReference type="InterPro" id="IPR000182">
    <property type="entry name" value="GNAT_dom"/>
</dbReference>
<comment type="caution">
    <text evidence="2">The sequence shown here is derived from an EMBL/GenBank/DDBJ whole genome shotgun (WGS) entry which is preliminary data.</text>
</comment>
<dbReference type="Gene3D" id="3.40.630.30">
    <property type="match status" value="1"/>
</dbReference>
<dbReference type="InterPro" id="IPR016181">
    <property type="entry name" value="Acyl_CoA_acyltransferase"/>
</dbReference>
<evidence type="ECO:0000313" key="2">
    <source>
        <dbReference type="EMBL" id="MFL0246174.1"/>
    </source>
</evidence>